<name>A0A420HL56_9PEZI</name>
<comment type="caution">
    <text evidence="3">The sequence shown here is derived from an EMBL/GenBank/DDBJ whole genome shotgun (WGS) entry which is preliminary data.</text>
</comment>
<dbReference type="GO" id="GO:0006798">
    <property type="term" value="P:polyphosphate catabolic process"/>
    <property type="evidence" value="ECO:0007669"/>
    <property type="project" value="TreeGrafter"/>
</dbReference>
<dbReference type="SUPFAM" id="SSF56300">
    <property type="entry name" value="Metallo-dependent phosphatases"/>
    <property type="match status" value="1"/>
</dbReference>
<evidence type="ECO:0000259" key="2">
    <source>
        <dbReference type="Pfam" id="PF00149"/>
    </source>
</evidence>
<dbReference type="InterPro" id="IPR029052">
    <property type="entry name" value="Metallo-depent_PP-like"/>
</dbReference>
<dbReference type="STRING" id="212602.A0A420HL56"/>
<dbReference type="Gene3D" id="3.60.21.10">
    <property type="match status" value="1"/>
</dbReference>
<feature type="transmembrane region" description="Helical" evidence="1">
    <location>
        <begin position="55"/>
        <end position="74"/>
    </location>
</feature>
<sequence length="362" mass="41224">MTVIITDEKRRSSPSEANILLLSKYQQPDKESLLDENSCHHEEKRCKWRMSRQKYFTYVTLLLVSWIGYLVYMYDGNMLLTKYSSMKSHSADCHPYNNPAAANIMDLPSKYLPTSGVDGETRRLIVIGDIHGMKDEMDRLLDKVEFNLTRDHLILVGDLIAKGPDSAGVVDLAMKLGATCVRGNHEDQVIQAWDDIQDKNAILAGDQVSSVSSKPYDKKHKHLAQSLGKERIDWIKTWPIILRVGDFGSMGEVVVAHAGLDSDLSLEEQDLYMVMNMRSIKHGVYTDKHNGKAWTKKWNKYQKSFQGKRRTIVYGHDAKRGLRIKNYSLGIDSACFNGHKLTAAIFEVKNDTYSFKLEQVKC</sequence>
<feature type="domain" description="Calcineurin-like phosphoesterase" evidence="2">
    <location>
        <begin position="123"/>
        <end position="330"/>
    </location>
</feature>
<dbReference type="GO" id="GO:0016791">
    <property type="term" value="F:phosphatase activity"/>
    <property type="evidence" value="ECO:0007669"/>
    <property type="project" value="TreeGrafter"/>
</dbReference>
<dbReference type="InterPro" id="IPR050126">
    <property type="entry name" value="Ap4A_hydrolase"/>
</dbReference>
<keyword evidence="4" id="KW-1185">Reference proteome</keyword>
<dbReference type="PANTHER" id="PTHR42850:SF4">
    <property type="entry name" value="ZINC-DEPENDENT ENDOPOLYPHOSPHATASE"/>
    <property type="match status" value="1"/>
</dbReference>
<dbReference type="CDD" id="cd00144">
    <property type="entry name" value="MPP_PPP_family"/>
    <property type="match status" value="1"/>
</dbReference>
<dbReference type="OrthoDB" id="10267127at2759"/>
<gene>
    <name evidence="3" type="ORF">OnM2_069009</name>
</gene>
<dbReference type="GO" id="GO:0005737">
    <property type="term" value="C:cytoplasm"/>
    <property type="evidence" value="ECO:0007669"/>
    <property type="project" value="TreeGrafter"/>
</dbReference>
<evidence type="ECO:0000256" key="1">
    <source>
        <dbReference type="SAM" id="Phobius"/>
    </source>
</evidence>
<keyword evidence="1" id="KW-0472">Membrane</keyword>
<keyword evidence="1" id="KW-1133">Transmembrane helix</keyword>
<dbReference type="Pfam" id="PF00149">
    <property type="entry name" value="Metallophos"/>
    <property type="match status" value="1"/>
</dbReference>
<dbReference type="InterPro" id="IPR004843">
    <property type="entry name" value="Calcineurin-like_PHP"/>
</dbReference>
<evidence type="ECO:0000313" key="3">
    <source>
        <dbReference type="EMBL" id="RKF58167.1"/>
    </source>
</evidence>
<accession>A0A420HL56</accession>
<proteinExistence type="predicted"/>
<dbReference type="GO" id="GO:0000298">
    <property type="term" value="F:endopolyphosphatase activity"/>
    <property type="evidence" value="ECO:0007669"/>
    <property type="project" value="TreeGrafter"/>
</dbReference>
<protein>
    <submittedName>
        <fullName evidence="3">Putative metallophosphoesterase</fullName>
    </submittedName>
</protein>
<dbReference type="Proteomes" id="UP000286134">
    <property type="component" value="Unassembled WGS sequence"/>
</dbReference>
<organism evidence="3 4">
    <name type="scientific">Erysiphe neolycopersici</name>
    <dbReference type="NCBI Taxonomy" id="212602"/>
    <lineage>
        <taxon>Eukaryota</taxon>
        <taxon>Fungi</taxon>
        <taxon>Dikarya</taxon>
        <taxon>Ascomycota</taxon>
        <taxon>Pezizomycotina</taxon>
        <taxon>Leotiomycetes</taxon>
        <taxon>Erysiphales</taxon>
        <taxon>Erysiphaceae</taxon>
        <taxon>Erysiphe</taxon>
    </lineage>
</organism>
<dbReference type="PANTHER" id="PTHR42850">
    <property type="entry name" value="METALLOPHOSPHOESTERASE"/>
    <property type="match status" value="1"/>
</dbReference>
<evidence type="ECO:0000313" key="4">
    <source>
        <dbReference type="Proteomes" id="UP000286134"/>
    </source>
</evidence>
<dbReference type="AlphaFoldDB" id="A0A420HL56"/>
<keyword evidence="1" id="KW-0812">Transmembrane</keyword>
<dbReference type="EMBL" id="MCFK01006941">
    <property type="protein sequence ID" value="RKF58167.1"/>
    <property type="molecule type" value="Genomic_DNA"/>
</dbReference>
<reference evidence="3 4" key="1">
    <citation type="journal article" date="2018" name="BMC Genomics">
        <title>Comparative genome analyses reveal sequence features reflecting distinct modes of host-adaptation between dicot and monocot powdery mildew.</title>
        <authorList>
            <person name="Wu Y."/>
            <person name="Ma X."/>
            <person name="Pan Z."/>
            <person name="Kale S.D."/>
            <person name="Song Y."/>
            <person name="King H."/>
            <person name="Zhang Q."/>
            <person name="Presley C."/>
            <person name="Deng X."/>
            <person name="Wei C.I."/>
            <person name="Xiao S."/>
        </authorList>
    </citation>
    <scope>NUCLEOTIDE SEQUENCE [LARGE SCALE GENOMIC DNA]</scope>
    <source>
        <strain evidence="3">UMSG2</strain>
    </source>
</reference>